<feature type="region of interest" description="Disordered" evidence="1">
    <location>
        <begin position="196"/>
        <end position="228"/>
    </location>
</feature>
<reference evidence="2 3" key="1">
    <citation type="journal article" date="2015" name="Plant Cell">
        <title>Oil accumulation by the oleaginous diatom Fistulifera solaris as revealed by the genome and transcriptome.</title>
        <authorList>
            <person name="Tanaka T."/>
            <person name="Maeda Y."/>
            <person name="Veluchamy A."/>
            <person name="Tanaka M."/>
            <person name="Abida H."/>
            <person name="Marechal E."/>
            <person name="Bowler C."/>
            <person name="Muto M."/>
            <person name="Sunaga Y."/>
            <person name="Tanaka M."/>
            <person name="Yoshino T."/>
            <person name="Taniguchi T."/>
            <person name="Fukuda Y."/>
            <person name="Nemoto M."/>
            <person name="Matsumoto M."/>
            <person name="Wong P.S."/>
            <person name="Aburatani S."/>
            <person name="Fujibuchi W."/>
        </authorList>
    </citation>
    <scope>NUCLEOTIDE SEQUENCE [LARGE SCALE GENOMIC DNA]</scope>
    <source>
        <strain evidence="2 3">JPCC DA0580</strain>
    </source>
</reference>
<dbReference type="EMBL" id="BDSP01000253">
    <property type="protein sequence ID" value="GAX27123.1"/>
    <property type="molecule type" value="Genomic_DNA"/>
</dbReference>
<feature type="compositionally biased region" description="Basic residues" evidence="1">
    <location>
        <begin position="56"/>
        <end position="65"/>
    </location>
</feature>
<feature type="compositionally biased region" description="Low complexity" evidence="1">
    <location>
        <begin position="66"/>
        <end position="81"/>
    </location>
</feature>
<evidence type="ECO:0000256" key="1">
    <source>
        <dbReference type="SAM" id="MobiDB-lite"/>
    </source>
</evidence>
<feature type="compositionally biased region" description="Polar residues" evidence="1">
    <location>
        <begin position="1"/>
        <end position="12"/>
    </location>
</feature>
<dbReference type="Proteomes" id="UP000198406">
    <property type="component" value="Unassembled WGS sequence"/>
</dbReference>
<keyword evidence="3" id="KW-1185">Reference proteome</keyword>
<accession>A0A1Z5KLD1</accession>
<evidence type="ECO:0000313" key="2">
    <source>
        <dbReference type="EMBL" id="GAX27123.1"/>
    </source>
</evidence>
<dbReference type="AlphaFoldDB" id="A0A1Z5KLD1"/>
<gene>
    <name evidence="2" type="ORF">FisN_13Lh329</name>
</gene>
<organism evidence="2 3">
    <name type="scientific">Fistulifera solaris</name>
    <name type="common">Oleaginous diatom</name>
    <dbReference type="NCBI Taxonomy" id="1519565"/>
    <lineage>
        <taxon>Eukaryota</taxon>
        <taxon>Sar</taxon>
        <taxon>Stramenopiles</taxon>
        <taxon>Ochrophyta</taxon>
        <taxon>Bacillariophyta</taxon>
        <taxon>Bacillariophyceae</taxon>
        <taxon>Bacillariophycidae</taxon>
        <taxon>Naviculales</taxon>
        <taxon>Naviculaceae</taxon>
        <taxon>Fistulifera</taxon>
    </lineage>
</organism>
<dbReference type="InParanoid" id="A0A1Z5KLD1"/>
<name>A0A1Z5KLD1_FISSO</name>
<evidence type="ECO:0000313" key="3">
    <source>
        <dbReference type="Proteomes" id="UP000198406"/>
    </source>
</evidence>
<protein>
    <submittedName>
        <fullName evidence="2">Uncharacterized protein</fullName>
    </submittedName>
</protein>
<feature type="region of interest" description="Disordered" evidence="1">
    <location>
        <begin position="1"/>
        <end position="81"/>
    </location>
</feature>
<dbReference type="OrthoDB" id="49472at2759"/>
<comment type="caution">
    <text evidence="2">The sequence shown here is derived from an EMBL/GenBank/DDBJ whole genome shotgun (WGS) entry which is preliminary data.</text>
</comment>
<sequence>MSTDNNDHSTVAQDIDDLPPGRMNATRGPPRLNPSLHPTEKVNSILKKRIPDQRGRSRSPHHSKKTISTTTSTDGNSSISSLDDLVDRDILYDRQGLVELDFAESKAKMHNSREFSNLPSVNERLSEDTLEDCHAFSDLVYSSNVSRASGGTGTEALLDPLVEDEEETEMLDDIDEEDSEERGIATVILTNMENLALGSSDDNGAGSLLARDGGTRTGESSVLEDSAV</sequence>
<proteinExistence type="predicted"/>